<accession>A0AA35RXB5</accession>
<evidence type="ECO:0000313" key="5">
    <source>
        <dbReference type="EMBL" id="CAI8018907.1"/>
    </source>
</evidence>
<dbReference type="InterPro" id="IPR032008">
    <property type="entry name" value="APD1-4_N"/>
</dbReference>
<feature type="region of interest" description="Disordered" evidence="1">
    <location>
        <begin position="1"/>
        <end position="38"/>
    </location>
</feature>
<dbReference type="Pfam" id="PF16041">
    <property type="entry name" value="APD1-4_M"/>
    <property type="match status" value="1"/>
</dbReference>
<dbReference type="PANTHER" id="PTHR39077:SF1">
    <property type="entry name" value="E3 UBIQUITIN-PROTEIN LIGASE APD1-4 MIDDLE DOMAIN-CONTAINING PROTEIN"/>
    <property type="match status" value="1"/>
</dbReference>
<gene>
    <name evidence="5" type="ORF">GBAR_LOCUS11415</name>
</gene>
<dbReference type="InterPro" id="IPR032010">
    <property type="entry name" value="APD1-4_M"/>
</dbReference>
<keyword evidence="6" id="KW-1185">Reference proteome</keyword>
<feature type="compositionally biased region" description="Pro residues" evidence="1">
    <location>
        <begin position="394"/>
        <end position="408"/>
    </location>
</feature>
<dbReference type="Proteomes" id="UP001174909">
    <property type="component" value="Unassembled WGS sequence"/>
</dbReference>
<dbReference type="AlphaFoldDB" id="A0AA35RXB5"/>
<organism evidence="5 6">
    <name type="scientific">Geodia barretti</name>
    <name type="common">Barrett's horny sponge</name>
    <dbReference type="NCBI Taxonomy" id="519541"/>
    <lineage>
        <taxon>Eukaryota</taxon>
        <taxon>Metazoa</taxon>
        <taxon>Porifera</taxon>
        <taxon>Demospongiae</taxon>
        <taxon>Heteroscleromorpha</taxon>
        <taxon>Tetractinellida</taxon>
        <taxon>Astrophorina</taxon>
        <taxon>Geodiidae</taxon>
        <taxon>Geodia</taxon>
    </lineage>
</organism>
<proteinExistence type="predicted"/>
<feature type="transmembrane region" description="Helical" evidence="2">
    <location>
        <begin position="84"/>
        <end position="107"/>
    </location>
</feature>
<evidence type="ECO:0000259" key="3">
    <source>
        <dbReference type="Pfam" id="PF16040"/>
    </source>
</evidence>
<keyword evidence="2" id="KW-0812">Transmembrane</keyword>
<evidence type="ECO:0000313" key="6">
    <source>
        <dbReference type="Proteomes" id="UP001174909"/>
    </source>
</evidence>
<feature type="compositionally biased region" description="Basic residues" evidence="1">
    <location>
        <begin position="25"/>
        <end position="38"/>
    </location>
</feature>
<feature type="compositionally biased region" description="Basic residues" evidence="1">
    <location>
        <begin position="1"/>
        <end position="16"/>
    </location>
</feature>
<evidence type="ECO:0000259" key="4">
    <source>
        <dbReference type="Pfam" id="PF16041"/>
    </source>
</evidence>
<comment type="caution">
    <text evidence="5">The sequence shown here is derived from an EMBL/GenBank/DDBJ whole genome shotgun (WGS) entry which is preliminary data.</text>
</comment>
<evidence type="ECO:0000256" key="2">
    <source>
        <dbReference type="SAM" id="Phobius"/>
    </source>
</evidence>
<dbReference type="EMBL" id="CASHTH010001713">
    <property type="protein sequence ID" value="CAI8018907.1"/>
    <property type="molecule type" value="Genomic_DNA"/>
</dbReference>
<feature type="domain" description="E3 ubiquitin-protein ligase APD1-4 middle" evidence="4">
    <location>
        <begin position="248"/>
        <end position="351"/>
    </location>
</feature>
<keyword evidence="2" id="KW-1133">Transmembrane helix</keyword>
<name>A0AA35RXB5_GEOBA</name>
<evidence type="ECO:0000256" key="1">
    <source>
        <dbReference type="SAM" id="MobiDB-lite"/>
    </source>
</evidence>
<sequence>MPHGGGHHGGGHHGGGHHGGGWGGGHHHHHRGGGGGWGHHHHHHGWGRHHHHVGPHWGDRWGWGWGPYGYAGYYRYQRARFYRGWGFCIGMLFVVTFIIVLSVSLSIRYNDYDSNSDRAFAPGDTRILPHSSSFCDGLTLSGDDSATLYLLRSTPPLSGPTNNLTTKFEADNPADNYKYLYYYLYPGSKMEMKYCLSGTSGPLTFALIKGKSNFNSWKDDGDSYHTLTQFTVSNPCSQSIMTFPFVFTSEDTYYFVFDNLQLRSVPLDATLVLNRTEYLPNQVSIYHSCNILFYGQCSVSVPYRSGYVALLEVNSDDTGGPDSNLNYSWSCNPRVWIYVLIVLLPLLFVLVTMLIVLTVCIMYVRKRSQKYTNLPTVAMETPADPVDATIATPTAPPLVTPTYNPPPTYGSTEPANPPPPYATDDYKM</sequence>
<feature type="region of interest" description="Disordered" evidence="1">
    <location>
        <begin position="390"/>
        <end position="428"/>
    </location>
</feature>
<dbReference type="Pfam" id="PF16040">
    <property type="entry name" value="APD1-4_N"/>
    <property type="match status" value="1"/>
</dbReference>
<protein>
    <submittedName>
        <fullName evidence="5">Uncharacterized protein</fullName>
    </submittedName>
</protein>
<dbReference type="PANTHER" id="PTHR39077">
    <property type="entry name" value="DUF4793 DOMAIN-CONTAINING PROTEIN"/>
    <property type="match status" value="1"/>
</dbReference>
<keyword evidence="2" id="KW-0472">Membrane</keyword>
<feature type="transmembrane region" description="Helical" evidence="2">
    <location>
        <begin position="335"/>
        <end position="364"/>
    </location>
</feature>
<reference evidence="5" key="1">
    <citation type="submission" date="2023-03" db="EMBL/GenBank/DDBJ databases">
        <authorList>
            <person name="Steffen K."/>
            <person name="Cardenas P."/>
        </authorList>
    </citation>
    <scope>NUCLEOTIDE SEQUENCE</scope>
</reference>
<feature type="domain" description="E3 ubiquitin-protein ligase APD1-4 N-terminal" evidence="3">
    <location>
        <begin position="149"/>
        <end position="214"/>
    </location>
</feature>